<dbReference type="InterPro" id="IPR050613">
    <property type="entry name" value="Sec_Metabolite_Reg"/>
</dbReference>
<dbReference type="Pfam" id="PF00172">
    <property type="entry name" value="Zn_clus"/>
    <property type="match status" value="1"/>
</dbReference>
<dbReference type="Gene3D" id="4.10.240.10">
    <property type="entry name" value="Zn(2)-C6 fungal-type DNA-binding domain"/>
    <property type="match status" value="1"/>
</dbReference>
<proteinExistence type="predicted"/>
<dbReference type="GO" id="GO:0006351">
    <property type="term" value="P:DNA-templated transcription"/>
    <property type="evidence" value="ECO:0007669"/>
    <property type="project" value="InterPro"/>
</dbReference>
<keyword evidence="3" id="KW-0805">Transcription regulation</keyword>
<dbReference type="GO" id="GO:0005634">
    <property type="term" value="C:nucleus"/>
    <property type="evidence" value="ECO:0007669"/>
    <property type="project" value="UniProtKB-SubCell"/>
</dbReference>
<evidence type="ECO:0000313" key="9">
    <source>
        <dbReference type="Proteomes" id="UP000248349"/>
    </source>
</evidence>
<dbReference type="PANTHER" id="PTHR31001:SF40">
    <property type="entry name" value="ZN(II)2CYS6 TRANSCRIPTION FACTOR (EUROFUNG)"/>
    <property type="match status" value="1"/>
</dbReference>
<gene>
    <name evidence="8" type="ORF">BP01DRAFT_376808</name>
</gene>
<dbReference type="SMART" id="SM00066">
    <property type="entry name" value="GAL4"/>
    <property type="match status" value="1"/>
</dbReference>
<dbReference type="GeneID" id="37078196"/>
<evidence type="ECO:0000256" key="1">
    <source>
        <dbReference type="ARBA" id="ARBA00004123"/>
    </source>
</evidence>
<protein>
    <recommendedName>
        <fullName evidence="7">Zn(2)-C6 fungal-type domain-containing protein</fullName>
    </recommendedName>
</protein>
<dbReference type="AlphaFoldDB" id="A0A318Z3X4"/>
<evidence type="ECO:0000256" key="2">
    <source>
        <dbReference type="ARBA" id="ARBA00022723"/>
    </source>
</evidence>
<dbReference type="GO" id="GO:0008270">
    <property type="term" value="F:zinc ion binding"/>
    <property type="evidence" value="ECO:0007669"/>
    <property type="project" value="InterPro"/>
</dbReference>
<dbReference type="GO" id="GO:0003677">
    <property type="term" value="F:DNA binding"/>
    <property type="evidence" value="ECO:0007669"/>
    <property type="project" value="UniProtKB-KW"/>
</dbReference>
<evidence type="ECO:0000256" key="5">
    <source>
        <dbReference type="ARBA" id="ARBA00023163"/>
    </source>
</evidence>
<dbReference type="Proteomes" id="UP000248349">
    <property type="component" value="Unassembled WGS sequence"/>
</dbReference>
<feature type="domain" description="Zn(2)-C6 fungal-type" evidence="7">
    <location>
        <begin position="14"/>
        <end position="46"/>
    </location>
</feature>
<dbReference type="CDD" id="cd00067">
    <property type="entry name" value="GAL4"/>
    <property type="match status" value="1"/>
</dbReference>
<dbReference type="GO" id="GO:0000981">
    <property type="term" value="F:DNA-binding transcription factor activity, RNA polymerase II-specific"/>
    <property type="evidence" value="ECO:0007669"/>
    <property type="project" value="InterPro"/>
</dbReference>
<keyword evidence="5" id="KW-0804">Transcription</keyword>
<keyword evidence="2" id="KW-0479">Metal-binding</keyword>
<dbReference type="PROSITE" id="PS00463">
    <property type="entry name" value="ZN2_CY6_FUNGAL_1"/>
    <property type="match status" value="1"/>
</dbReference>
<name>A0A318Z3X4_9EURO</name>
<keyword evidence="9" id="KW-1185">Reference proteome</keyword>
<accession>A0A318Z3X4</accession>
<dbReference type="EMBL" id="KZ821260">
    <property type="protein sequence ID" value="PYH41776.1"/>
    <property type="molecule type" value="Genomic_DNA"/>
</dbReference>
<dbReference type="PANTHER" id="PTHR31001">
    <property type="entry name" value="UNCHARACTERIZED TRANSCRIPTIONAL REGULATORY PROTEIN"/>
    <property type="match status" value="1"/>
</dbReference>
<dbReference type="PROSITE" id="PS50048">
    <property type="entry name" value="ZN2_CY6_FUNGAL_2"/>
    <property type="match status" value="1"/>
</dbReference>
<dbReference type="OrthoDB" id="6612291at2759"/>
<dbReference type="CDD" id="cd12148">
    <property type="entry name" value="fungal_TF_MHR"/>
    <property type="match status" value="1"/>
</dbReference>
<evidence type="ECO:0000256" key="3">
    <source>
        <dbReference type="ARBA" id="ARBA00023015"/>
    </source>
</evidence>
<dbReference type="InterPro" id="IPR001138">
    <property type="entry name" value="Zn2Cys6_DnaBD"/>
</dbReference>
<keyword evidence="6" id="KW-0539">Nucleus</keyword>
<comment type="subcellular location">
    <subcellularLocation>
        <location evidence="1">Nucleus</location>
    </subcellularLocation>
</comment>
<dbReference type="GO" id="GO:0009893">
    <property type="term" value="P:positive regulation of metabolic process"/>
    <property type="evidence" value="ECO:0007669"/>
    <property type="project" value="UniProtKB-ARBA"/>
</dbReference>
<dbReference type="RefSeq" id="XP_025427758.1">
    <property type="nucleotide sequence ID" value="XM_025576967.1"/>
</dbReference>
<evidence type="ECO:0000256" key="4">
    <source>
        <dbReference type="ARBA" id="ARBA00023125"/>
    </source>
</evidence>
<dbReference type="STRING" id="1450539.A0A318Z3X4"/>
<evidence type="ECO:0000259" key="7">
    <source>
        <dbReference type="PROSITE" id="PS50048"/>
    </source>
</evidence>
<dbReference type="InterPro" id="IPR007219">
    <property type="entry name" value="XnlR_reg_dom"/>
</dbReference>
<dbReference type="Pfam" id="PF04082">
    <property type="entry name" value="Fungal_trans"/>
    <property type="match status" value="1"/>
</dbReference>
<dbReference type="InterPro" id="IPR036864">
    <property type="entry name" value="Zn2-C6_fun-type_DNA-bd_sf"/>
</dbReference>
<evidence type="ECO:0000313" key="8">
    <source>
        <dbReference type="EMBL" id="PYH41776.1"/>
    </source>
</evidence>
<reference evidence="8 9" key="1">
    <citation type="submission" date="2016-12" db="EMBL/GenBank/DDBJ databases">
        <title>The genomes of Aspergillus section Nigri reveals drivers in fungal speciation.</title>
        <authorList>
            <consortium name="DOE Joint Genome Institute"/>
            <person name="Vesth T.C."/>
            <person name="Nybo J."/>
            <person name="Theobald S."/>
            <person name="Brandl J."/>
            <person name="Frisvad J.C."/>
            <person name="Nielsen K.F."/>
            <person name="Lyhne E.K."/>
            <person name="Kogle M.E."/>
            <person name="Kuo A."/>
            <person name="Riley R."/>
            <person name="Clum A."/>
            <person name="Nolan M."/>
            <person name="Lipzen A."/>
            <person name="Salamov A."/>
            <person name="Henrissat B."/>
            <person name="Wiebenga A."/>
            <person name="De Vries R.P."/>
            <person name="Grigoriev I.V."/>
            <person name="Mortensen U.H."/>
            <person name="Andersen M.R."/>
            <person name="Baker S.E."/>
        </authorList>
    </citation>
    <scope>NUCLEOTIDE SEQUENCE [LARGE SCALE GENOMIC DNA]</scope>
    <source>
        <strain evidence="8 9">JOP 1030-1</strain>
    </source>
</reference>
<organism evidence="8 9">
    <name type="scientific">Aspergillus saccharolyticus JOP 1030-1</name>
    <dbReference type="NCBI Taxonomy" id="1450539"/>
    <lineage>
        <taxon>Eukaryota</taxon>
        <taxon>Fungi</taxon>
        <taxon>Dikarya</taxon>
        <taxon>Ascomycota</taxon>
        <taxon>Pezizomycotina</taxon>
        <taxon>Eurotiomycetes</taxon>
        <taxon>Eurotiomycetidae</taxon>
        <taxon>Eurotiales</taxon>
        <taxon>Aspergillaceae</taxon>
        <taxon>Aspergillus</taxon>
        <taxon>Aspergillus subgen. Circumdati</taxon>
    </lineage>
</organism>
<keyword evidence="4" id="KW-0238">DNA-binding</keyword>
<evidence type="ECO:0000256" key="6">
    <source>
        <dbReference type="ARBA" id="ARBA00023242"/>
    </source>
</evidence>
<sequence>MSTLGRRRNRSLASCEPCRKSKIRCDHGKPTCASCHRRGLRAQCWYHPAPLTKNRTSQRHSLTTPPISVRATRSAVPSYLPVESPLAETPKFHSWPFMPAHPSDSSSLVHPSGRYIYNLKAHNEHLAAIQSIVSQLKLFPLIEKHLHEYYSFSLAALVPRPLLLQLITSVRAGLVASGCAQDGLADELDLCNASQLAEDILRASATEVVITRDLDPPAFCVLFCGPNLRIETLGLLYTMAARASLCAVSHGNDEGDDAFVRDMGWYGNLSLRLARELAPQTTDLIIWLAHENLQLTTIFEGDASLGVWRRLSDLATDVLALGLNREATHSATPIFLAECRRRTFAKVYYLDKLFASVFNRPPRLTARHVDCNAPLDLSDEELFASSDELEKAKRRLTQDGWNTDGKHSIATWARIRLILAEFREETVEYQLRAARADDAVKLRELSHRCTQAWNSLPSHLQYGQGCLAPNLSPELCHMHAKIYLSYLHIHFQIFRLLGNVEGDVIPQPDLLEVSANMLDTIIQMTNCRGRASFSPRDLPGIVLSYGLPCAAILSTALEDAIQDASKRTQLPPGIKTSHLIRKLSVLLSQLEVVSNPSETNHIFCLNASKAISRKLDRILDGFTAADVTKGSVPSTPVDSSPGPPVINDTTLTEVGDSFTTGFVDFDTFNLSDWTINFDIGISDELKIF</sequence>
<dbReference type="SUPFAM" id="SSF57701">
    <property type="entry name" value="Zn2/Cys6 DNA-binding domain"/>
    <property type="match status" value="1"/>
</dbReference>